<dbReference type="EMBL" id="AOMD01000015">
    <property type="protein sequence ID" value="EMA46039.1"/>
    <property type="molecule type" value="Genomic_DNA"/>
</dbReference>
<organism evidence="1 2">
    <name type="scientific">Halococcus saccharolyticus DSM 5350</name>
    <dbReference type="NCBI Taxonomy" id="1227455"/>
    <lineage>
        <taxon>Archaea</taxon>
        <taxon>Methanobacteriati</taxon>
        <taxon>Methanobacteriota</taxon>
        <taxon>Stenosarchaea group</taxon>
        <taxon>Halobacteria</taxon>
        <taxon>Halobacteriales</taxon>
        <taxon>Halococcaceae</taxon>
        <taxon>Halococcus</taxon>
    </lineage>
</organism>
<sequence length="361" mass="42254">MSQDSDFGLITVLKMHYHAAHQMLKEAWDMPEIEKDMDIVYLDQKQWIQLSEQRRGNTSDPEIAEVLELIERTSSAGKAVYPLSIIHLIETASRSDDDSRMDLLDLMCDISNLYTISPATDIERKEVELFVEREQEKDPDVRNQIFQRGIAHSILGKDENAFQNLNELDEDRADLVRALMRSKYGFKLVFGHQSMLPKLSDRSYELELKEFADQRLFNYDDLDPDEYKRFMRRNMVGYFNDNIRPLINQVCDTRGVAVSIPNVGEMRSWIRGDDNEIGEFLRQFPMMYIHLTLTFSRNVELEGTIDRNDLNDLMSLSPAIAYSDIVLTEQDWTRRYFTSNLNQDFDTIVRDDLLKLPEHLD</sequence>
<reference evidence="1 2" key="1">
    <citation type="journal article" date="2014" name="PLoS Genet.">
        <title>Phylogenetically driven sequencing of extremely halophilic archaea reveals strategies for static and dynamic osmo-response.</title>
        <authorList>
            <person name="Becker E.A."/>
            <person name="Seitzer P.M."/>
            <person name="Tritt A."/>
            <person name="Larsen D."/>
            <person name="Krusor M."/>
            <person name="Yao A.I."/>
            <person name="Wu D."/>
            <person name="Madern D."/>
            <person name="Eisen J.A."/>
            <person name="Darling A.E."/>
            <person name="Facciotti M.T."/>
        </authorList>
    </citation>
    <scope>NUCLEOTIDE SEQUENCE [LARGE SCALE GENOMIC DNA]</scope>
    <source>
        <strain evidence="1 2">DSM 5350</strain>
    </source>
</reference>
<dbReference type="InParanoid" id="M0MMT9"/>
<dbReference type="OrthoDB" id="271940at2157"/>
<protein>
    <submittedName>
        <fullName evidence="1">Uncharacterized protein</fullName>
    </submittedName>
</protein>
<name>M0MMT9_9EURY</name>
<accession>M0MMT9</accession>
<gene>
    <name evidence="1" type="ORF">C449_05022</name>
</gene>
<proteinExistence type="predicted"/>
<evidence type="ECO:0000313" key="1">
    <source>
        <dbReference type="EMBL" id="EMA46039.1"/>
    </source>
</evidence>
<evidence type="ECO:0000313" key="2">
    <source>
        <dbReference type="Proteomes" id="UP000011669"/>
    </source>
</evidence>
<dbReference type="AlphaFoldDB" id="M0MMT9"/>
<keyword evidence="2" id="KW-1185">Reference proteome</keyword>
<dbReference type="RefSeq" id="WP_006076861.1">
    <property type="nucleotide sequence ID" value="NZ_AOMD01000015.1"/>
</dbReference>
<comment type="caution">
    <text evidence="1">The sequence shown here is derived from an EMBL/GenBank/DDBJ whole genome shotgun (WGS) entry which is preliminary data.</text>
</comment>
<dbReference type="Proteomes" id="UP000011669">
    <property type="component" value="Unassembled WGS sequence"/>
</dbReference>